<comment type="similarity">
    <text evidence="1">Belongs to the C19orf12 family.</text>
</comment>
<dbReference type="Pfam" id="PF20721">
    <property type="entry name" value="C19orf12"/>
    <property type="match status" value="1"/>
</dbReference>
<name>A0A5N3ZYS7_PHOPY</name>
<dbReference type="InParanoid" id="A0A5N3ZYS7"/>
<dbReference type="Proteomes" id="UP000327044">
    <property type="component" value="Unassembled WGS sequence"/>
</dbReference>
<dbReference type="InterPro" id="IPR033369">
    <property type="entry name" value="C19orf12"/>
</dbReference>
<dbReference type="PANTHER" id="PTHR31493:SF1">
    <property type="entry name" value="PROTEIN C19ORF12"/>
    <property type="match status" value="1"/>
</dbReference>
<sequence>MPLNQRELINVVVKLAEHKNLRVTIKESAKAGAIAGGSALIGGLLGGPIGIAIGGTIGSVFAAATAKEFKSVAAIILEDMTPRQRQQFVSTIRRALQQYSWMDVYELQRILRENQSVEILLLAAISNFFKDVMGHTISMG</sequence>
<protein>
    <submittedName>
        <fullName evidence="2">Uncharacterized protein</fullName>
    </submittedName>
</protein>
<dbReference type="EMBL" id="VVIM01001675">
    <property type="protein sequence ID" value="KAB0790210.1"/>
    <property type="molecule type" value="Genomic_DNA"/>
</dbReference>
<organism evidence="2 3">
    <name type="scientific">Photinus pyralis</name>
    <name type="common">Common eastern firefly</name>
    <name type="synonym">Lampyris pyralis</name>
    <dbReference type="NCBI Taxonomy" id="7054"/>
    <lineage>
        <taxon>Eukaryota</taxon>
        <taxon>Metazoa</taxon>
        <taxon>Ecdysozoa</taxon>
        <taxon>Arthropoda</taxon>
        <taxon>Hexapoda</taxon>
        <taxon>Insecta</taxon>
        <taxon>Pterygota</taxon>
        <taxon>Neoptera</taxon>
        <taxon>Endopterygota</taxon>
        <taxon>Coleoptera</taxon>
        <taxon>Polyphaga</taxon>
        <taxon>Elateriformia</taxon>
        <taxon>Elateroidea</taxon>
        <taxon>Lampyridae</taxon>
        <taxon>Lampyrinae</taxon>
        <taxon>Photinus</taxon>
    </lineage>
</organism>
<reference evidence="2 3" key="1">
    <citation type="journal article" date="2018" name="Elife">
        <title>Firefly genomes illuminate parallel origins of bioluminescence in beetles.</title>
        <authorList>
            <person name="Fallon T.R."/>
            <person name="Lower S.E."/>
            <person name="Chang C.H."/>
            <person name="Bessho-Uehara M."/>
            <person name="Martin G.J."/>
            <person name="Bewick A.J."/>
            <person name="Behringer M."/>
            <person name="Debat H.J."/>
            <person name="Wong I."/>
            <person name="Day J.C."/>
            <person name="Suvorov A."/>
            <person name="Silva C.J."/>
            <person name="Stanger-Hall K.F."/>
            <person name="Hall D.W."/>
            <person name="Schmitz R.J."/>
            <person name="Nelson D.R."/>
            <person name="Lewis S.M."/>
            <person name="Shigenobu S."/>
            <person name="Bybee S.M."/>
            <person name="Larracuente A.M."/>
            <person name="Oba Y."/>
            <person name="Weng J.K."/>
        </authorList>
    </citation>
    <scope>NUCLEOTIDE SEQUENCE [LARGE SCALE GENOMIC DNA]</scope>
    <source>
        <strain evidence="2">1611_PpyrPB1</strain>
        <tissue evidence="2">Whole body</tissue>
    </source>
</reference>
<dbReference type="PANTHER" id="PTHR31493">
    <property type="entry name" value="NAZO FAMILY MEMBER"/>
    <property type="match status" value="1"/>
</dbReference>
<dbReference type="AlphaFoldDB" id="A0A5N3ZYS7"/>
<evidence type="ECO:0000256" key="1">
    <source>
        <dbReference type="ARBA" id="ARBA00029457"/>
    </source>
</evidence>
<gene>
    <name evidence="2" type="ORF">PPYR_15456</name>
</gene>
<proteinExistence type="inferred from homology"/>
<evidence type="ECO:0000313" key="2">
    <source>
        <dbReference type="EMBL" id="KAB0790210.1"/>
    </source>
</evidence>
<evidence type="ECO:0000313" key="3">
    <source>
        <dbReference type="Proteomes" id="UP000327044"/>
    </source>
</evidence>
<comment type="caution">
    <text evidence="2">The sequence shown here is derived from an EMBL/GenBank/DDBJ whole genome shotgun (WGS) entry which is preliminary data.</text>
</comment>
<keyword evidence="3" id="KW-1185">Reference proteome</keyword>
<accession>A0A5N3ZYS7</accession>